<organism evidence="3 4">
    <name type="scientific">Trypanosoma rangeli SC58</name>
    <dbReference type="NCBI Taxonomy" id="429131"/>
    <lineage>
        <taxon>Eukaryota</taxon>
        <taxon>Discoba</taxon>
        <taxon>Euglenozoa</taxon>
        <taxon>Kinetoplastea</taxon>
        <taxon>Metakinetoplastina</taxon>
        <taxon>Trypanosomatida</taxon>
        <taxon>Trypanosomatidae</taxon>
        <taxon>Trypanosoma</taxon>
        <taxon>Herpetosoma</taxon>
    </lineage>
</organism>
<dbReference type="InterPro" id="IPR002589">
    <property type="entry name" value="Macro_dom"/>
</dbReference>
<keyword evidence="4" id="KW-1185">Reference proteome</keyword>
<dbReference type="InterPro" id="IPR043472">
    <property type="entry name" value="Macro_dom-like"/>
</dbReference>
<protein>
    <recommendedName>
        <fullName evidence="2">Macro domain-containing protein</fullName>
    </recommendedName>
</protein>
<dbReference type="VEuPathDB" id="TriTrypDB:TRSC58_07269"/>
<dbReference type="Gene3D" id="3.40.220.10">
    <property type="entry name" value="Leucine Aminopeptidase, subunit E, domain 1"/>
    <property type="match status" value="1"/>
</dbReference>
<gene>
    <name evidence="3" type="ORF">TRSC58_07269</name>
</gene>
<name>A0A061IT70_TRYRA</name>
<feature type="region of interest" description="Disordered" evidence="1">
    <location>
        <begin position="1"/>
        <end position="20"/>
    </location>
</feature>
<reference evidence="3 4" key="1">
    <citation type="submission" date="2013-07" db="EMBL/GenBank/DDBJ databases">
        <authorList>
            <person name="Stoco P.H."/>
            <person name="Wagner G."/>
            <person name="Gerber A."/>
            <person name="Zaha A."/>
            <person name="Thompson C."/>
            <person name="Bartholomeu D.C."/>
            <person name="Luckemeyer D.D."/>
            <person name="Bahia D."/>
            <person name="Loreto E."/>
            <person name="Prestes E.B."/>
            <person name="Lima F.M."/>
            <person name="Rodrigues-Luiz G."/>
            <person name="Vallejo G.A."/>
            <person name="Filho J.F."/>
            <person name="Monteiro K.M."/>
            <person name="Tyler K.M."/>
            <person name="de Almeida L.G."/>
            <person name="Ortiz M.F."/>
            <person name="Siervo M.A."/>
            <person name="de Moraes M.H."/>
            <person name="Cunha O.L."/>
            <person name="Mendonca-Neto R."/>
            <person name="Silva R."/>
            <person name="Teixeira S.M."/>
            <person name="Murta S.M."/>
            <person name="Sincero T.C."/>
            <person name="Mendes T.A."/>
            <person name="Urmenyi T.P."/>
            <person name="Silva V.G."/>
            <person name="da Rocha W.D."/>
            <person name="Andersson B."/>
            <person name="Romanha A.J."/>
            <person name="Steindel M."/>
            <person name="de Vasconcelos A.T."/>
            <person name="Grisard E.C."/>
        </authorList>
    </citation>
    <scope>NUCLEOTIDE SEQUENCE [LARGE SCALE GENOMIC DNA]</scope>
    <source>
        <strain evidence="3 4">SC58</strain>
    </source>
</reference>
<comment type="caution">
    <text evidence="3">The sequence shown here is derived from an EMBL/GenBank/DDBJ whole genome shotgun (WGS) entry which is preliminary data.</text>
</comment>
<dbReference type="PANTHER" id="PTHR11106">
    <property type="entry name" value="GANGLIOSIDE INDUCED DIFFERENTIATION ASSOCIATED PROTEIN 2-RELATED"/>
    <property type="match status" value="1"/>
</dbReference>
<evidence type="ECO:0000313" key="4">
    <source>
        <dbReference type="Proteomes" id="UP000031737"/>
    </source>
</evidence>
<dbReference type="CDD" id="cd02908">
    <property type="entry name" value="Macro_OAADPr_deacetylase"/>
    <property type="match status" value="1"/>
</dbReference>
<dbReference type="SUPFAM" id="SSF52949">
    <property type="entry name" value="Macro domain-like"/>
    <property type="match status" value="1"/>
</dbReference>
<dbReference type="PROSITE" id="PS51154">
    <property type="entry name" value="MACRO"/>
    <property type="match status" value="1"/>
</dbReference>
<evidence type="ECO:0000313" key="3">
    <source>
        <dbReference type="EMBL" id="ESL05115.1"/>
    </source>
</evidence>
<feature type="domain" description="Macro" evidence="2">
    <location>
        <begin position="111"/>
        <end position="286"/>
    </location>
</feature>
<dbReference type="Pfam" id="PF01661">
    <property type="entry name" value="Macro"/>
    <property type="match status" value="1"/>
</dbReference>
<dbReference type="EMBL" id="AUPL01007325">
    <property type="protein sequence ID" value="ESL05115.1"/>
    <property type="molecule type" value="Genomic_DNA"/>
</dbReference>
<evidence type="ECO:0000259" key="2">
    <source>
        <dbReference type="PROSITE" id="PS51154"/>
    </source>
</evidence>
<proteinExistence type="predicted"/>
<feature type="compositionally biased region" description="Polar residues" evidence="1">
    <location>
        <begin position="1"/>
        <end position="14"/>
    </location>
</feature>
<evidence type="ECO:0000256" key="1">
    <source>
        <dbReference type="SAM" id="MobiDB-lite"/>
    </source>
</evidence>
<dbReference type="Proteomes" id="UP000031737">
    <property type="component" value="Unassembled WGS sequence"/>
</dbReference>
<dbReference type="PANTHER" id="PTHR11106:SF27">
    <property type="entry name" value="MACRO DOMAIN-CONTAINING PROTEIN"/>
    <property type="match status" value="1"/>
</dbReference>
<accession>A0A061IT70</accession>
<dbReference type="OrthoDB" id="6133115at2759"/>
<dbReference type="SMART" id="SM00506">
    <property type="entry name" value="A1pp"/>
    <property type="match status" value="1"/>
</dbReference>
<dbReference type="AlphaFoldDB" id="A0A061IT70"/>
<sequence length="296" mass="31757">MNKNQALRESTPTQAAVAGDASVRGACMHAREEGNAGTPIEFVTYSTTEPVGLRGEPRRTSPSRAHILAQPLPPAEKAMFDLPIEKWMTVDRSTIPGWRCAVPHPVTLSDLTPVSLSHPILRRIALYKGPVTDLQLDAIVNATSTRCLGGGGVDGAVHAAAGPLLLRECATFSGCGIGQCRITKGYGLPARYVLHTVGPTLEKPEFLRSCYRSILSLAHHNRLRTVGFCCVATGVYGYPLLSATRIAVSETVAYLKKETTAFDLCCFACFRPEEYIAYSGCLSECVDAAPTSSVES</sequence>